<organism evidence="2 3">
    <name type="scientific">Geodermatophilus siccatus</name>
    <dbReference type="NCBI Taxonomy" id="1137991"/>
    <lineage>
        <taxon>Bacteria</taxon>
        <taxon>Bacillati</taxon>
        <taxon>Actinomycetota</taxon>
        <taxon>Actinomycetes</taxon>
        <taxon>Geodermatophilales</taxon>
        <taxon>Geodermatophilaceae</taxon>
        <taxon>Geodermatophilus</taxon>
    </lineage>
</organism>
<keyword evidence="2" id="KW-0969">Cilium</keyword>
<reference evidence="3" key="1">
    <citation type="submission" date="2016-10" db="EMBL/GenBank/DDBJ databases">
        <authorList>
            <person name="Varghese N."/>
            <person name="Submissions S."/>
        </authorList>
    </citation>
    <scope>NUCLEOTIDE SEQUENCE [LARGE SCALE GENOMIC DNA]</scope>
    <source>
        <strain evidence="3">DSM 45419</strain>
    </source>
</reference>
<feature type="transmembrane region" description="Helical" evidence="1">
    <location>
        <begin position="21"/>
        <end position="41"/>
    </location>
</feature>
<dbReference type="Proteomes" id="UP000198680">
    <property type="component" value="Unassembled WGS sequence"/>
</dbReference>
<evidence type="ECO:0000313" key="3">
    <source>
        <dbReference type="Proteomes" id="UP000198680"/>
    </source>
</evidence>
<protein>
    <submittedName>
        <fullName evidence="2">Flagellar biosynthetic protein FliP</fullName>
    </submittedName>
</protein>
<gene>
    <name evidence="2" type="ORF">SAMN05660642_00129</name>
</gene>
<keyword evidence="1" id="KW-0472">Membrane</keyword>
<feature type="transmembrane region" description="Helical" evidence="1">
    <location>
        <begin position="53"/>
        <end position="74"/>
    </location>
</feature>
<keyword evidence="1" id="KW-0812">Transmembrane</keyword>
<dbReference type="AlphaFoldDB" id="A0A1G9KTA5"/>
<evidence type="ECO:0000313" key="2">
    <source>
        <dbReference type="EMBL" id="SDL52515.1"/>
    </source>
</evidence>
<feature type="transmembrane region" description="Helical" evidence="1">
    <location>
        <begin position="81"/>
        <end position="102"/>
    </location>
</feature>
<name>A0A1G9KTA5_9ACTN</name>
<dbReference type="EMBL" id="FNHE01000001">
    <property type="protein sequence ID" value="SDL52515.1"/>
    <property type="molecule type" value="Genomic_DNA"/>
</dbReference>
<feature type="transmembrane region" description="Helical" evidence="1">
    <location>
        <begin position="108"/>
        <end position="128"/>
    </location>
</feature>
<proteinExistence type="predicted"/>
<accession>A0A1G9KTA5</accession>
<dbReference type="OrthoDB" id="582306at2"/>
<keyword evidence="2" id="KW-0966">Cell projection</keyword>
<keyword evidence="2" id="KW-0282">Flagellum</keyword>
<evidence type="ECO:0000256" key="1">
    <source>
        <dbReference type="SAM" id="Phobius"/>
    </source>
</evidence>
<sequence length="136" mass="15108">MTTQTPPRHAHSRGRRTWHLVRHYLEMVVAMVVGMAVLGPVEALLWPGVDDRVDVHAVVMATNMAVAMAAWMRFRGHSWPAIAEMSAAMYVPFAVLLVPYWAGAVSGSFLFTAGHVLMLPAMALAMWWRLDEYAGC</sequence>
<dbReference type="RefSeq" id="WP_091213670.1">
    <property type="nucleotide sequence ID" value="NZ_FNHE01000001.1"/>
</dbReference>
<keyword evidence="3" id="KW-1185">Reference proteome</keyword>
<dbReference type="STRING" id="1137991.SAMN05660642_00129"/>
<keyword evidence="1" id="KW-1133">Transmembrane helix</keyword>